<dbReference type="PROSITE" id="PS50949">
    <property type="entry name" value="HTH_GNTR"/>
    <property type="match status" value="1"/>
</dbReference>
<proteinExistence type="predicted"/>
<dbReference type="SMART" id="SM00345">
    <property type="entry name" value="HTH_GNTR"/>
    <property type="match status" value="1"/>
</dbReference>
<gene>
    <name evidence="5" type="ORF">HEB94_007489</name>
</gene>
<dbReference type="InterPro" id="IPR036388">
    <property type="entry name" value="WH-like_DNA-bd_sf"/>
</dbReference>
<evidence type="ECO:0000259" key="4">
    <source>
        <dbReference type="PROSITE" id="PS50949"/>
    </source>
</evidence>
<dbReference type="InterPro" id="IPR008920">
    <property type="entry name" value="TF_FadR/GntR_C"/>
</dbReference>
<keyword evidence="3" id="KW-0804">Transcription</keyword>
<dbReference type="RefSeq" id="WP_192753984.1">
    <property type="nucleotide sequence ID" value="NZ_BAABJL010000095.1"/>
</dbReference>
<evidence type="ECO:0000256" key="1">
    <source>
        <dbReference type="ARBA" id="ARBA00023015"/>
    </source>
</evidence>
<dbReference type="SMART" id="SM00895">
    <property type="entry name" value="FCD"/>
    <property type="match status" value="1"/>
</dbReference>
<evidence type="ECO:0000313" key="6">
    <source>
        <dbReference type="Proteomes" id="UP000638648"/>
    </source>
</evidence>
<dbReference type="Proteomes" id="UP000638648">
    <property type="component" value="Unassembled WGS sequence"/>
</dbReference>
<dbReference type="CDD" id="cd07377">
    <property type="entry name" value="WHTH_GntR"/>
    <property type="match status" value="1"/>
</dbReference>
<dbReference type="PANTHER" id="PTHR43537">
    <property type="entry name" value="TRANSCRIPTIONAL REGULATOR, GNTR FAMILY"/>
    <property type="match status" value="1"/>
</dbReference>
<accession>A0A927N108</accession>
<keyword evidence="6" id="KW-1185">Reference proteome</keyword>
<dbReference type="SUPFAM" id="SSF48008">
    <property type="entry name" value="GntR ligand-binding domain-like"/>
    <property type="match status" value="1"/>
</dbReference>
<sequence>MGTRANVSVNGRHGRVALPRRQNLADGVYDVLKEMIMDGVFSEGARINIDEVARQLEVSQSPLREALVRLESEGLVIKQPFRGYSTAPLLGKEEFEDLFEFRFLVEPWAAGRAAAGVTAEGIRLLTEEMESIPSAPVGTTYQDYQRLASHDTRLHDLVQHLGGNTHMRMAFQRTHCHLHIIRLTYRGDMGSAALREHHHVVEAIASGDPDAAAGAMRAHLEESRARLRPLYDHADGEGGGPV</sequence>
<dbReference type="EMBL" id="JADBEM010000001">
    <property type="protein sequence ID" value="MBE1610641.1"/>
    <property type="molecule type" value="Genomic_DNA"/>
</dbReference>
<evidence type="ECO:0000256" key="2">
    <source>
        <dbReference type="ARBA" id="ARBA00023125"/>
    </source>
</evidence>
<evidence type="ECO:0000256" key="3">
    <source>
        <dbReference type="ARBA" id="ARBA00023163"/>
    </source>
</evidence>
<evidence type="ECO:0000313" key="5">
    <source>
        <dbReference type="EMBL" id="MBE1610641.1"/>
    </source>
</evidence>
<feature type="domain" description="HTH gntR-type" evidence="4">
    <location>
        <begin position="22"/>
        <end position="89"/>
    </location>
</feature>
<dbReference type="Gene3D" id="1.20.120.530">
    <property type="entry name" value="GntR ligand-binding domain-like"/>
    <property type="match status" value="1"/>
</dbReference>
<dbReference type="PANTHER" id="PTHR43537:SF5">
    <property type="entry name" value="UXU OPERON TRANSCRIPTIONAL REGULATOR"/>
    <property type="match status" value="1"/>
</dbReference>
<dbReference type="GO" id="GO:0003700">
    <property type="term" value="F:DNA-binding transcription factor activity"/>
    <property type="evidence" value="ECO:0007669"/>
    <property type="project" value="InterPro"/>
</dbReference>
<keyword evidence="1" id="KW-0805">Transcription regulation</keyword>
<protein>
    <submittedName>
        <fullName evidence="5">DNA-binding GntR family transcriptional regulator</fullName>
    </submittedName>
</protein>
<dbReference type="Pfam" id="PF00392">
    <property type="entry name" value="GntR"/>
    <property type="match status" value="1"/>
</dbReference>
<name>A0A927N108_9ACTN</name>
<comment type="caution">
    <text evidence="5">The sequence shown here is derived from an EMBL/GenBank/DDBJ whole genome shotgun (WGS) entry which is preliminary data.</text>
</comment>
<dbReference type="Gene3D" id="1.10.10.10">
    <property type="entry name" value="Winged helix-like DNA-binding domain superfamily/Winged helix DNA-binding domain"/>
    <property type="match status" value="1"/>
</dbReference>
<dbReference type="InterPro" id="IPR000524">
    <property type="entry name" value="Tscrpt_reg_HTH_GntR"/>
</dbReference>
<dbReference type="GO" id="GO:0003677">
    <property type="term" value="F:DNA binding"/>
    <property type="evidence" value="ECO:0007669"/>
    <property type="project" value="UniProtKB-KW"/>
</dbReference>
<dbReference type="InterPro" id="IPR036390">
    <property type="entry name" value="WH_DNA-bd_sf"/>
</dbReference>
<dbReference type="SUPFAM" id="SSF46785">
    <property type="entry name" value="Winged helix' DNA-binding domain"/>
    <property type="match status" value="1"/>
</dbReference>
<dbReference type="InterPro" id="IPR011711">
    <property type="entry name" value="GntR_C"/>
</dbReference>
<organism evidence="5 6">
    <name type="scientific">Actinopolymorpha pittospori</name>
    <dbReference type="NCBI Taxonomy" id="648752"/>
    <lineage>
        <taxon>Bacteria</taxon>
        <taxon>Bacillati</taxon>
        <taxon>Actinomycetota</taxon>
        <taxon>Actinomycetes</taxon>
        <taxon>Propionibacteriales</taxon>
        <taxon>Actinopolymorphaceae</taxon>
        <taxon>Actinopolymorpha</taxon>
    </lineage>
</organism>
<keyword evidence="2 5" id="KW-0238">DNA-binding</keyword>
<dbReference type="AlphaFoldDB" id="A0A927N108"/>
<dbReference type="Pfam" id="PF07729">
    <property type="entry name" value="FCD"/>
    <property type="match status" value="1"/>
</dbReference>
<reference evidence="5" key="1">
    <citation type="submission" date="2020-10" db="EMBL/GenBank/DDBJ databases">
        <title>Sequencing the genomes of 1000 actinobacteria strains.</title>
        <authorList>
            <person name="Klenk H.-P."/>
        </authorList>
    </citation>
    <scope>NUCLEOTIDE SEQUENCE</scope>
    <source>
        <strain evidence="5">DSM 45354</strain>
    </source>
</reference>